<comment type="caution">
    <text evidence="6">The sequence shown here is derived from an EMBL/GenBank/DDBJ whole genome shotgun (WGS) entry which is preliminary data.</text>
</comment>
<gene>
    <name evidence="6" type="ORF">B1A_19637</name>
</gene>
<dbReference type="GO" id="GO:0006310">
    <property type="term" value="P:DNA recombination"/>
    <property type="evidence" value="ECO:0007669"/>
    <property type="project" value="UniProtKB-KW"/>
</dbReference>
<keyword evidence="4" id="KW-0233">DNA recombination</keyword>
<protein>
    <submittedName>
        <fullName evidence="6">Phage integrase family protein</fullName>
    </submittedName>
</protein>
<keyword evidence="2" id="KW-0229">DNA integration</keyword>
<evidence type="ECO:0000259" key="5">
    <source>
        <dbReference type="Pfam" id="PF22022"/>
    </source>
</evidence>
<keyword evidence="3" id="KW-0238">DNA-binding</keyword>
<dbReference type="AlphaFoldDB" id="T0ZQE3"/>
<dbReference type="EMBL" id="AUZX01014500">
    <property type="protein sequence ID" value="EQD32030.1"/>
    <property type="molecule type" value="Genomic_DNA"/>
</dbReference>
<feature type="non-terminal residue" evidence="6">
    <location>
        <position position="148"/>
    </location>
</feature>
<reference evidence="6" key="2">
    <citation type="journal article" date="2014" name="ISME J.">
        <title>Microbial stratification in low pH oxic and suboxic macroscopic growths along an acid mine drainage.</title>
        <authorList>
            <person name="Mendez-Garcia C."/>
            <person name="Mesa V."/>
            <person name="Sprenger R.R."/>
            <person name="Richter M."/>
            <person name="Diez M.S."/>
            <person name="Solano J."/>
            <person name="Bargiela R."/>
            <person name="Golyshina O.V."/>
            <person name="Manteca A."/>
            <person name="Ramos J.L."/>
            <person name="Gallego J.R."/>
            <person name="Llorente I."/>
            <person name="Martins Dos Santos V.A."/>
            <person name="Jensen O.N."/>
            <person name="Pelaez A.I."/>
            <person name="Sanchez J."/>
            <person name="Ferrer M."/>
        </authorList>
    </citation>
    <scope>NUCLEOTIDE SEQUENCE</scope>
</reference>
<dbReference type="Pfam" id="PF22022">
    <property type="entry name" value="Phage_int_M"/>
    <property type="match status" value="1"/>
</dbReference>
<dbReference type="InterPro" id="IPR013762">
    <property type="entry name" value="Integrase-like_cat_sf"/>
</dbReference>
<evidence type="ECO:0000256" key="2">
    <source>
        <dbReference type="ARBA" id="ARBA00022908"/>
    </source>
</evidence>
<accession>T0ZQE3</accession>
<dbReference type="InterPro" id="IPR053876">
    <property type="entry name" value="Phage_int_M"/>
</dbReference>
<dbReference type="Gene3D" id="1.10.443.10">
    <property type="entry name" value="Intergrase catalytic core"/>
    <property type="match status" value="1"/>
</dbReference>
<proteinExistence type="inferred from homology"/>
<name>T0ZQE3_9ZZZZ</name>
<evidence type="ECO:0000256" key="4">
    <source>
        <dbReference type="ARBA" id="ARBA00023172"/>
    </source>
</evidence>
<dbReference type="GO" id="GO:0015074">
    <property type="term" value="P:DNA integration"/>
    <property type="evidence" value="ECO:0007669"/>
    <property type="project" value="UniProtKB-KW"/>
</dbReference>
<evidence type="ECO:0000313" key="6">
    <source>
        <dbReference type="EMBL" id="EQD32030.1"/>
    </source>
</evidence>
<dbReference type="SUPFAM" id="SSF56349">
    <property type="entry name" value="DNA breaking-rejoining enzymes"/>
    <property type="match status" value="1"/>
</dbReference>
<dbReference type="PANTHER" id="PTHR30629">
    <property type="entry name" value="PROPHAGE INTEGRASE"/>
    <property type="match status" value="1"/>
</dbReference>
<dbReference type="PANTHER" id="PTHR30629:SF2">
    <property type="entry name" value="PROPHAGE INTEGRASE INTS-RELATED"/>
    <property type="match status" value="1"/>
</dbReference>
<feature type="domain" description="Phage integrase central" evidence="5">
    <location>
        <begin position="4"/>
        <end position="73"/>
    </location>
</feature>
<evidence type="ECO:0000256" key="3">
    <source>
        <dbReference type="ARBA" id="ARBA00023125"/>
    </source>
</evidence>
<dbReference type="InterPro" id="IPR010998">
    <property type="entry name" value="Integrase_recombinase_N"/>
</dbReference>
<dbReference type="InterPro" id="IPR011010">
    <property type="entry name" value="DNA_brk_join_enz"/>
</dbReference>
<dbReference type="Gene3D" id="1.10.150.130">
    <property type="match status" value="1"/>
</dbReference>
<feature type="non-terminal residue" evidence="6">
    <location>
        <position position="1"/>
    </location>
</feature>
<dbReference type="InterPro" id="IPR050808">
    <property type="entry name" value="Phage_Integrase"/>
</dbReference>
<sequence>RKRPEKAEWLLRRDILREWKDRDARTITPREVVDLLDSIVDRGAPVLANRTARILGQMYRFGIQRRIVDASPVILLTPPGGKEKARKRVLSDEELRIFLGDPEACTRQEKLTHVIMILLLSGVRTGELANARWTEFDFKAKTWSVPDE</sequence>
<organism evidence="6">
    <name type="scientific">mine drainage metagenome</name>
    <dbReference type="NCBI Taxonomy" id="410659"/>
    <lineage>
        <taxon>unclassified sequences</taxon>
        <taxon>metagenomes</taxon>
        <taxon>ecological metagenomes</taxon>
    </lineage>
</organism>
<evidence type="ECO:0000256" key="1">
    <source>
        <dbReference type="ARBA" id="ARBA00008857"/>
    </source>
</evidence>
<comment type="similarity">
    <text evidence="1">Belongs to the 'phage' integrase family.</text>
</comment>
<reference evidence="6" key="1">
    <citation type="submission" date="2013-08" db="EMBL/GenBank/DDBJ databases">
        <authorList>
            <person name="Mendez C."/>
            <person name="Richter M."/>
            <person name="Ferrer M."/>
            <person name="Sanchez J."/>
        </authorList>
    </citation>
    <scope>NUCLEOTIDE SEQUENCE</scope>
</reference>
<dbReference type="GO" id="GO:0003677">
    <property type="term" value="F:DNA binding"/>
    <property type="evidence" value="ECO:0007669"/>
    <property type="project" value="UniProtKB-KW"/>
</dbReference>